<dbReference type="InterPro" id="IPR001647">
    <property type="entry name" value="HTH_TetR"/>
</dbReference>
<dbReference type="Pfam" id="PF21993">
    <property type="entry name" value="TetR_C_13_2"/>
    <property type="match status" value="1"/>
</dbReference>
<accession>A0A1I7LWU3</accession>
<dbReference type="PANTHER" id="PTHR47506">
    <property type="entry name" value="TRANSCRIPTIONAL REGULATORY PROTEIN"/>
    <property type="match status" value="1"/>
</dbReference>
<evidence type="ECO:0000256" key="1">
    <source>
        <dbReference type="ARBA" id="ARBA00023015"/>
    </source>
</evidence>
<dbReference type="OrthoDB" id="9809772at2"/>
<dbReference type="Gene3D" id="1.10.357.10">
    <property type="entry name" value="Tetracycline Repressor, domain 2"/>
    <property type="match status" value="1"/>
</dbReference>
<gene>
    <name evidence="6" type="ORF">SAMN05216552_104126</name>
</gene>
<keyword evidence="1" id="KW-0805">Transcription regulation</keyword>
<evidence type="ECO:0000259" key="5">
    <source>
        <dbReference type="Pfam" id="PF21993"/>
    </source>
</evidence>
<dbReference type="GO" id="GO:0003677">
    <property type="term" value="F:DNA binding"/>
    <property type="evidence" value="ECO:0007669"/>
    <property type="project" value="UniProtKB-KW"/>
</dbReference>
<evidence type="ECO:0000256" key="2">
    <source>
        <dbReference type="ARBA" id="ARBA00023125"/>
    </source>
</evidence>
<sequence>MARTIAERRDVVPMLAEVFRVYGFEGASLARISEGTKLGKGSIYNFFPGGKEEMAEAVLAEIDDWFRVHVFEPLREGADPVAGVDGMFDEVRRYFLSGRKVCLVGVFALGNERDRYAERVRDYFGAWIDALAGALVRLGHNGDAAAALAEEVVGGIQGALVLARAFDRPDGFVHALQRLRARLEPAKTDGKKTGDGA</sequence>
<evidence type="ECO:0000313" key="6">
    <source>
        <dbReference type="EMBL" id="SFV14129.1"/>
    </source>
</evidence>
<dbReference type="SUPFAM" id="SSF48498">
    <property type="entry name" value="Tetracyclin repressor-like, C-terminal domain"/>
    <property type="match status" value="1"/>
</dbReference>
<dbReference type="Proteomes" id="UP000199391">
    <property type="component" value="Unassembled WGS sequence"/>
</dbReference>
<dbReference type="InterPro" id="IPR009057">
    <property type="entry name" value="Homeodomain-like_sf"/>
</dbReference>
<dbReference type="EMBL" id="FPBO01000041">
    <property type="protein sequence ID" value="SFV14129.1"/>
    <property type="molecule type" value="Genomic_DNA"/>
</dbReference>
<reference evidence="7" key="1">
    <citation type="submission" date="2016-10" db="EMBL/GenBank/DDBJ databases">
        <authorList>
            <person name="Varghese N."/>
            <person name="Submissions S."/>
        </authorList>
    </citation>
    <scope>NUCLEOTIDE SEQUENCE [LARGE SCALE GENOMIC DNA]</scope>
    <source>
        <strain evidence="7">CGMCC 1.11014</strain>
    </source>
</reference>
<dbReference type="PANTHER" id="PTHR47506:SF1">
    <property type="entry name" value="HTH-TYPE TRANSCRIPTIONAL REGULATOR YJDC"/>
    <property type="match status" value="1"/>
</dbReference>
<evidence type="ECO:0000259" key="4">
    <source>
        <dbReference type="Pfam" id="PF00440"/>
    </source>
</evidence>
<evidence type="ECO:0000256" key="3">
    <source>
        <dbReference type="ARBA" id="ARBA00023163"/>
    </source>
</evidence>
<keyword evidence="3" id="KW-0804">Transcription</keyword>
<organism evidence="6 7">
    <name type="scientific">Pseudoduganella namucuonensis</name>
    <dbReference type="NCBI Taxonomy" id="1035707"/>
    <lineage>
        <taxon>Bacteria</taxon>
        <taxon>Pseudomonadati</taxon>
        <taxon>Pseudomonadota</taxon>
        <taxon>Betaproteobacteria</taxon>
        <taxon>Burkholderiales</taxon>
        <taxon>Oxalobacteraceae</taxon>
        <taxon>Telluria group</taxon>
        <taxon>Pseudoduganella</taxon>
    </lineage>
</organism>
<dbReference type="InterPro" id="IPR054156">
    <property type="entry name" value="YxaF_TetR_C"/>
</dbReference>
<dbReference type="SUPFAM" id="SSF46689">
    <property type="entry name" value="Homeodomain-like"/>
    <property type="match status" value="1"/>
</dbReference>
<dbReference type="Pfam" id="PF00440">
    <property type="entry name" value="TetR_N"/>
    <property type="match status" value="1"/>
</dbReference>
<dbReference type="InterPro" id="IPR036271">
    <property type="entry name" value="Tet_transcr_reg_TetR-rel_C_sf"/>
</dbReference>
<dbReference type="AlphaFoldDB" id="A0A1I7LWU3"/>
<feature type="domain" description="HTH tetR-type" evidence="4">
    <location>
        <begin position="16"/>
        <end position="58"/>
    </location>
</feature>
<feature type="domain" description="Transcriptional regulator LmrA/YxaF-like C-terminal" evidence="5">
    <location>
        <begin position="80"/>
        <end position="165"/>
    </location>
</feature>
<name>A0A1I7LWU3_9BURK</name>
<evidence type="ECO:0000313" key="7">
    <source>
        <dbReference type="Proteomes" id="UP000199391"/>
    </source>
</evidence>
<protein>
    <submittedName>
        <fullName evidence="6">Transcriptional regulator, TetR family</fullName>
    </submittedName>
</protein>
<keyword evidence="2" id="KW-0238">DNA-binding</keyword>
<dbReference type="RefSeq" id="WP_093559770.1">
    <property type="nucleotide sequence ID" value="NZ_FPBO01000041.1"/>
</dbReference>
<keyword evidence="7" id="KW-1185">Reference proteome</keyword>
<dbReference type="STRING" id="1035707.SAMN05216552_104126"/>
<proteinExistence type="predicted"/>